<feature type="transmembrane region" description="Helical" evidence="1">
    <location>
        <begin position="6"/>
        <end position="27"/>
    </location>
</feature>
<proteinExistence type="predicted"/>
<keyword evidence="1" id="KW-0812">Transmembrane</keyword>
<dbReference type="EMBL" id="LAYY01000009">
    <property type="protein sequence ID" value="KKK38167.1"/>
    <property type="molecule type" value="Genomic_DNA"/>
</dbReference>
<dbReference type="Proteomes" id="UP000034166">
    <property type="component" value="Unassembled WGS sequence"/>
</dbReference>
<feature type="transmembrane region" description="Helical" evidence="1">
    <location>
        <begin position="95"/>
        <end position="114"/>
    </location>
</feature>
<feature type="transmembrane region" description="Helical" evidence="1">
    <location>
        <begin position="126"/>
        <end position="144"/>
    </location>
</feature>
<feature type="transmembrane region" description="Helical" evidence="1">
    <location>
        <begin position="64"/>
        <end position="83"/>
    </location>
</feature>
<reference evidence="2 3" key="1">
    <citation type="submission" date="2015-04" db="EMBL/GenBank/DDBJ databases">
        <title>Taxonomic description and genome sequence of Bacillus campisalis sp. nov., a novel member of the genus Bacillus isolated from solar saltern.</title>
        <authorList>
            <person name="Mathan Kumar R."/>
            <person name="Kaur G."/>
            <person name="Kumar A."/>
            <person name="Singh N.K."/>
            <person name="Kaur N."/>
            <person name="Kumar N."/>
            <person name="Mayilraj S."/>
        </authorList>
    </citation>
    <scope>NUCLEOTIDE SEQUENCE [LARGE SCALE GENOMIC DNA]</scope>
    <source>
        <strain evidence="2 3">SA2-6</strain>
    </source>
</reference>
<evidence type="ECO:0000313" key="3">
    <source>
        <dbReference type="Proteomes" id="UP000034166"/>
    </source>
</evidence>
<gene>
    <name evidence="2" type="ORF">WQ57_10180</name>
</gene>
<name>A0A0M2SYV6_9BACI</name>
<organism evidence="2 3">
    <name type="scientific">Mesobacillus campisalis</name>
    <dbReference type="NCBI Taxonomy" id="1408103"/>
    <lineage>
        <taxon>Bacteria</taxon>
        <taxon>Bacillati</taxon>
        <taxon>Bacillota</taxon>
        <taxon>Bacilli</taxon>
        <taxon>Bacillales</taxon>
        <taxon>Bacillaceae</taxon>
        <taxon>Mesobacillus</taxon>
    </lineage>
</organism>
<keyword evidence="1" id="KW-1133">Transmembrane helix</keyword>
<keyword evidence="1" id="KW-0472">Membrane</keyword>
<feature type="transmembrane region" description="Helical" evidence="1">
    <location>
        <begin position="39"/>
        <end position="58"/>
    </location>
</feature>
<keyword evidence="3" id="KW-1185">Reference proteome</keyword>
<protein>
    <submittedName>
        <fullName evidence="2">Alcohol dehydrogenase</fullName>
    </submittedName>
</protein>
<dbReference type="AlphaFoldDB" id="A0A0M2SYV6"/>
<evidence type="ECO:0000256" key="1">
    <source>
        <dbReference type="SAM" id="Phobius"/>
    </source>
</evidence>
<sequence>MFHLFLITHIHTGAVCLVSGLVAMASSKKRGRHTAAGEIYHGAYVIVFISAIVMSIIHWEESAYLFYIGVFSYSLALLGYAAAKRRWKNWMGMHIGGMLGSYIGIITATIVVNISKVPVLSEIPVILFWFLPTLIGTPLIIRAGKKYTPKRDKGRPSPL</sequence>
<dbReference type="PATRIC" id="fig|1408103.3.peg.2295"/>
<accession>A0A0M2SYV6</accession>
<comment type="caution">
    <text evidence="2">The sequence shown here is derived from an EMBL/GenBank/DDBJ whole genome shotgun (WGS) entry which is preliminary data.</text>
</comment>
<dbReference type="OrthoDB" id="2453961at2"/>
<evidence type="ECO:0000313" key="2">
    <source>
        <dbReference type="EMBL" id="KKK38167.1"/>
    </source>
</evidence>
<dbReference type="RefSeq" id="WP_046523643.1">
    <property type="nucleotide sequence ID" value="NZ_LAYY01000009.1"/>
</dbReference>